<name>A0A9X1QW16_9FLAO</name>
<evidence type="ECO:0008006" key="3">
    <source>
        <dbReference type="Google" id="ProtNLM"/>
    </source>
</evidence>
<dbReference type="InterPro" id="IPR035093">
    <property type="entry name" value="RelE/ParE_toxin_dom_sf"/>
</dbReference>
<sequence>MSNYQILIEEDAKFDIAEGYDWYSKISIKISESLLFEIKKIMDYLSRNTFLFQLVYKYFRQVPIKKFPFVILYKVDPDNVKKLRVFPTNMNPESKFTIVRK</sequence>
<organism evidence="1 2">
    <name type="scientific">Aequorivita vitellina</name>
    <dbReference type="NCBI Taxonomy" id="2874475"/>
    <lineage>
        <taxon>Bacteria</taxon>
        <taxon>Pseudomonadati</taxon>
        <taxon>Bacteroidota</taxon>
        <taxon>Flavobacteriia</taxon>
        <taxon>Flavobacteriales</taxon>
        <taxon>Flavobacteriaceae</taxon>
        <taxon>Aequorivita</taxon>
    </lineage>
</organism>
<comment type="caution">
    <text evidence="1">The sequence shown here is derived from an EMBL/GenBank/DDBJ whole genome shotgun (WGS) entry which is preliminary data.</text>
</comment>
<dbReference type="EMBL" id="JAIRBA010000029">
    <property type="protein sequence ID" value="MCG2419963.1"/>
    <property type="molecule type" value="Genomic_DNA"/>
</dbReference>
<dbReference type="AlphaFoldDB" id="A0A9X1QW16"/>
<dbReference type="Gene3D" id="3.30.2310.20">
    <property type="entry name" value="RelE-like"/>
    <property type="match status" value="1"/>
</dbReference>
<accession>A0A9X1QW16</accession>
<keyword evidence="2" id="KW-1185">Reference proteome</keyword>
<reference evidence="1" key="1">
    <citation type="submission" date="2021-09" db="EMBL/GenBank/DDBJ databases">
        <title>Genome of Aequorivita sp. strain F47161.</title>
        <authorList>
            <person name="Wang Y."/>
        </authorList>
    </citation>
    <scope>NUCLEOTIDE SEQUENCE</scope>
    <source>
        <strain evidence="1">F47161</strain>
    </source>
</reference>
<dbReference type="Proteomes" id="UP001139461">
    <property type="component" value="Unassembled WGS sequence"/>
</dbReference>
<evidence type="ECO:0000313" key="2">
    <source>
        <dbReference type="Proteomes" id="UP001139461"/>
    </source>
</evidence>
<proteinExistence type="predicted"/>
<protein>
    <recommendedName>
        <fullName evidence="3">Type II toxin-antitoxin system RelE/ParE family toxin</fullName>
    </recommendedName>
</protein>
<gene>
    <name evidence="1" type="ORF">K8089_13115</name>
</gene>
<evidence type="ECO:0000313" key="1">
    <source>
        <dbReference type="EMBL" id="MCG2419963.1"/>
    </source>
</evidence>
<dbReference type="RefSeq" id="WP_237603748.1">
    <property type="nucleotide sequence ID" value="NZ_JAIRBA010000029.1"/>
</dbReference>